<keyword evidence="1" id="KW-0813">Transport</keyword>
<dbReference type="SMART" id="SM00382">
    <property type="entry name" value="AAA"/>
    <property type="match status" value="2"/>
</dbReference>
<evidence type="ECO:0000313" key="7">
    <source>
        <dbReference type="EMBL" id="MEE2049410.1"/>
    </source>
</evidence>
<evidence type="ECO:0000256" key="3">
    <source>
        <dbReference type="ARBA" id="ARBA00022741"/>
    </source>
</evidence>
<dbReference type="CDD" id="cd03215">
    <property type="entry name" value="ABC_Carb_Monos_II"/>
    <property type="match status" value="1"/>
</dbReference>
<feature type="domain" description="ABC transporter" evidence="6">
    <location>
        <begin position="274"/>
        <end position="514"/>
    </location>
</feature>
<accession>A0ABU7KJD8</accession>
<evidence type="ECO:0000256" key="5">
    <source>
        <dbReference type="SAM" id="MobiDB-lite"/>
    </source>
</evidence>
<gene>
    <name evidence="7" type="ORF">Q8A49_02760</name>
</gene>
<feature type="domain" description="ABC transporter" evidence="6">
    <location>
        <begin position="24"/>
        <end position="260"/>
    </location>
</feature>
<dbReference type="PANTHER" id="PTHR43790">
    <property type="entry name" value="CARBOHYDRATE TRANSPORT ATP-BINDING PROTEIN MG119-RELATED"/>
    <property type="match status" value="1"/>
</dbReference>
<feature type="compositionally biased region" description="Low complexity" evidence="5">
    <location>
        <begin position="511"/>
        <end position="543"/>
    </location>
</feature>
<dbReference type="Proteomes" id="UP001348641">
    <property type="component" value="Unassembled WGS sequence"/>
</dbReference>
<keyword evidence="4 7" id="KW-0067">ATP-binding</keyword>
<dbReference type="InterPro" id="IPR027417">
    <property type="entry name" value="P-loop_NTPase"/>
</dbReference>
<evidence type="ECO:0000259" key="6">
    <source>
        <dbReference type="PROSITE" id="PS50893"/>
    </source>
</evidence>
<dbReference type="PANTHER" id="PTHR43790:SF9">
    <property type="entry name" value="GALACTOFURANOSE TRANSPORTER ATP-BINDING PROTEIN YTFR"/>
    <property type="match status" value="1"/>
</dbReference>
<dbReference type="CDD" id="cd03216">
    <property type="entry name" value="ABC_Carb_Monos_I"/>
    <property type="match status" value="1"/>
</dbReference>
<dbReference type="SUPFAM" id="SSF52540">
    <property type="entry name" value="P-loop containing nucleoside triphosphate hydrolases"/>
    <property type="match status" value="2"/>
</dbReference>
<comment type="caution">
    <text evidence="7">The sequence shown here is derived from an EMBL/GenBank/DDBJ whole genome shotgun (WGS) entry which is preliminary data.</text>
</comment>
<evidence type="ECO:0000256" key="1">
    <source>
        <dbReference type="ARBA" id="ARBA00022448"/>
    </source>
</evidence>
<dbReference type="InterPro" id="IPR003439">
    <property type="entry name" value="ABC_transporter-like_ATP-bd"/>
</dbReference>
<evidence type="ECO:0000256" key="2">
    <source>
        <dbReference type="ARBA" id="ARBA00022737"/>
    </source>
</evidence>
<organism evidence="7 8">
    <name type="scientific">Nocardiopsis tropica</name>
    <dbReference type="NCBI Taxonomy" id="109330"/>
    <lineage>
        <taxon>Bacteria</taxon>
        <taxon>Bacillati</taxon>
        <taxon>Actinomycetota</taxon>
        <taxon>Actinomycetes</taxon>
        <taxon>Streptosporangiales</taxon>
        <taxon>Nocardiopsidaceae</taxon>
        <taxon>Nocardiopsis</taxon>
    </lineage>
</organism>
<sequence length="596" mass="62408">MTASPPPGSASPAPPPPVPAEPLLRMRGITKSFLGVRVLHGIDLDLYPGEVHALVGENGAGKSTLMKVLAGVHRADSGTVELAGSRVSFEHPVQAQRAGVATVFQEFNLLPERTVAENVFLGREPRRRGLVDGRAMERATAALLADLDLEGIAPWTRVRSLSVAEQQIVEIVKALSHDARIISMDEPTAALADHEVEVLYRIIGRLRERGVAVLYVSHRMKEIFDLAATITVLKDGDLVETVPAEGIGPAQLVRRMVGRPVSSVFPERLEPRGDRVGEVRLSVRGGGNSQLDGIGFEVRGGEILGLGGLQGSGRTEVAHALFGIARFTRGEVAVDGRRIDPRTPRRAVRAGLVLVTEDRKAQGLALNQSVTANGRLVLDAVLPFGSARRVRRLPGILSSLELVTRGGNDQEVRYLSGGNQQKVVLAKWLATEPGVIVLDEPTRGIDVGAKQAVYRLMRELAASGAAIVLISSELPELIGMADRLVVLADGRIAGELPGGSGEEAVMAMATGSPGDPRADAPAAGDPRVAAPRSGGAAAGPRSGDGSDRAAGPAAPVPDHDRGSGPPPGAARHTDSGRGRGPDNGGGSPARHEEAAP</sequence>
<proteinExistence type="predicted"/>
<feature type="compositionally biased region" description="Basic and acidic residues" evidence="5">
    <location>
        <begin position="571"/>
        <end position="580"/>
    </location>
</feature>
<evidence type="ECO:0000256" key="4">
    <source>
        <dbReference type="ARBA" id="ARBA00022840"/>
    </source>
</evidence>
<reference evidence="7 8" key="1">
    <citation type="submission" date="2023-07" db="EMBL/GenBank/DDBJ databases">
        <authorList>
            <person name="Girao M."/>
            <person name="Carvalho M.F."/>
        </authorList>
    </citation>
    <scope>NUCLEOTIDE SEQUENCE [LARGE SCALE GENOMIC DNA]</scope>
    <source>
        <strain evidence="7 8">66/93</strain>
    </source>
</reference>
<feature type="region of interest" description="Disordered" evidence="5">
    <location>
        <begin position="506"/>
        <end position="596"/>
    </location>
</feature>
<dbReference type="InterPro" id="IPR017871">
    <property type="entry name" value="ABC_transporter-like_CS"/>
</dbReference>
<keyword evidence="3" id="KW-0547">Nucleotide-binding</keyword>
<dbReference type="InterPro" id="IPR050107">
    <property type="entry name" value="ABC_carbohydrate_import_ATPase"/>
</dbReference>
<dbReference type="Gene3D" id="3.40.50.300">
    <property type="entry name" value="P-loop containing nucleotide triphosphate hydrolases"/>
    <property type="match status" value="2"/>
</dbReference>
<dbReference type="PROSITE" id="PS50893">
    <property type="entry name" value="ABC_TRANSPORTER_2"/>
    <property type="match status" value="2"/>
</dbReference>
<dbReference type="GO" id="GO:0005524">
    <property type="term" value="F:ATP binding"/>
    <property type="evidence" value="ECO:0007669"/>
    <property type="project" value="UniProtKB-KW"/>
</dbReference>
<keyword evidence="2" id="KW-0677">Repeat</keyword>
<evidence type="ECO:0000313" key="8">
    <source>
        <dbReference type="Proteomes" id="UP001348641"/>
    </source>
</evidence>
<dbReference type="PROSITE" id="PS00211">
    <property type="entry name" value="ABC_TRANSPORTER_1"/>
    <property type="match status" value="1"/>
</dbReference>
<dbReference type="EMBL" id="JAUUCC010000004">
    <property type="protein sequence ID" value="MEE2049410.1"/>
    <property type="molecule type" value="Genomic_DNA"/>
</dbReference>
<protein>
    <submittedName>
        <fullName evidence="7">ATP-binding cassette domain-containing protein</fullName>
    </submittedName>
</protein>
<name>A0ABU7KJD8_9ACTN</name>
<dbReference type="InterPro" id="IPR003593">
    <property type="entry name" value="AAA+_ATPase"/>
</dbReference>
<dbReference type="Pfam" id="PF00005">
    <property type="entry name" value="ABC_tran"/>
    <property type="match status" value="2"/>
</dbReference>